<proteinExistence type="predicted"/>
<protein>
    <submittedName>
        <fullName evidence="2">Uncharacterized protein</fullName>
    </submittedName>
</protein>
<keyword evidence="3" id="KW-1185">Reference proteome</keyword>
<comment type="caution">
    <text evidence="2">The sequence shown here is derived from an EMBL/GenBank/DDBJ whole genome shotgun (WGS) entry which is preliminary data.</text>
</comment>
<evidence type="ECO:0000256" key="1">
    <source>
        <dbReference type="SAM" id="MobiDB-lite"/>
    </source>
</evidence>
<gene>
    <name evidence="2" type="ORF">PIB30_088765</name>
</gene>
<reference evidence="2 3" key="1">
    <citation type="journal article" date="2023" name="Plants (Basel)">
        <title>Bridging the Gap: Combining Genomics and Transcriptomics Approaches to Understand Stylosanthes scabra, an Orphan Legume from the Brazilian Caatinga.</title>
        <authorList>
            <person name="Ferreira-Neto J.R.C."/>
            <person name="da Silva M.D."/>
            <person name="Binneck E."/>
            <person name="de Melo N.F."/>
            <person name="da Silva R.H."/>
            <person name="de Melo A.L.T.M."/>
            <person name="Pandolfi V."/>
            <person name="Bustamante F.O."/>
            <person name="Brasileiro-Vidal A.C."/>
            <person name="Benko-Iseppon A.M."/>
        </authorList>
    </citation>
    <scope>NUCLEOTIDE SEQUENCE [LARGE SCALE GENOMIC DNA]</scope>
    <source>
        <tissue evidence="2">Leaves</tissue>
    </source>
</reference>
<organism evidence="2 3">
    <name type="scientific">Stylosanthes scabra</name>
    <dbReference type="NCBI Taxonomy" id="79078"/>
    <lineage>
        <taxon>Eukaryota</taxon>
        <taxon>Viridiplantae</taxon>
        <taxon>Streptophyta</taxon>
        <taxon>Embryophyta</taxon>
        <taxon>Tracheophyta</taxon>
        <taxon>Spermatophyta</taxon>
        <taxon>Magnoliopsida</taxon>
        <taxon>eudicotyledons</taxon>
        <taxon>Gunneridae</taxon>
        <taxon>Pentapetalae</taxon>
        <taxon>rosids</taxon>
        <taxon>fabids</taxon>
        <taxon>Fabales</taxon>
        <taxon>Fabaceae</taxon>
        <taxon>Papilionoideae</taxon>
        <taxon>50 kb inversion clade</taxon>
        <taxon>dalbergioids sensu lato</taxon>
        <taxon>Dalbergieae</taxon>
        <taxon>Pterocarpus clade</taxon>
        <taxon>Stylosanthes</taxon>
    </lineage>
</organism>
<dbReference type="EMBL" id="JASCZI010092247">
    <property type="protein sequence ID" value="MED6152102.1"/>
    <property type="molecule type" value="Genomic_DNA"/>
</dbReference>
<sequence length="70" mass="7844">MDLIPITHWRKAHNAALAGDEEACRAHMLRAASLDPDRWNTIAQHFISNELPESAGSPGLKDRLQRITVE</sequence>
<feature type="compositionally biased region" description="Basic and acidic residues" evidence="1">
    <location>
        <begin position="60"/>
        <end position="70"/>
    </location>
</feature>
<name>A0ABU6TT91_9FABA</name>
<feature type="non-terminal residue" evidence="2">
    <location>
        <position position="70"/>
    </location>
</feature>
<accession>A0ABU6TT91</accession>
<dbReference type="Proteomes" id="UP001341840">
    <property type="component" value="Unassembled WGS sequence"/>
</dbReference>
<evidence type="ECO:0000313" key="3">
    <source>
        <dbReference type="Proteomes" id="UP001341840"/>
    </source>
</evidence>
<evidence type="ECO:0000313" key="2">
    <source>
        <dbReference type="EMBL" id="MED6152102.1"/>
    </source>
</evidence>
<feature type="region of interest" description="Disordered" evidence="1">
    <location>
        <begin position="51"/>
        <end position="70"/>
    </location>
</feature>